<dbReference type="SUPFAM" id="SSF52047">
    <property type="entry name" value="RNI-like"/>
    <property type="match status" value="1"/>
</dbReference>
<sequence length="238" mass="27371">MLAEEHYSNCNSSEVSLGLQGWQIHIENSFCKCSLNYEYYTDLNWAKKASILKFYKPSCIDWLNMERRNKHVQSFLLDWFPEKLNDFNVSSERIKIASISLCFSGIIRNSSKVLNSFTIHGFRVNLSQFKRLIASFSQVKTLKLSTCKISLPTSFTFPESLPSSKISELDLFASGSRLYSDWKNNPEQFRNLIQGLATYPGFKMSLYSLHIEYCRIKGKDAENILIESGLEGTKVYST</sequence>
<dbReference type="Proteomes" id="UP001295684">
    <property type="component" value="Unassembled WGS sequence"/>
</dbReference>
<evidence type="ECO:0000313" key="2">
    <source>
        <dbReference type="Proteomes" id="UP001295684"/>
    </source>
</evidence>
<gene>
    <name evidence="1" type="ORF">ECRASSUSDP1_LOCUS15996</name>
</gene>
<name>A0AAD1XL41_EUPCR</name>
<protein>
    <submittedName>
        <fullName evidence="1">Uncharacterized protein</fullName>
    </submittedName>
</protein>
<dbReference type="AlphaFoldDB" id="A0AAD1XL41"/>
<keyword evidence="2" id="KW-1185">Reference proteome</keyword>
<comment type="caution">
    <text evidence="1">The sequence shown here is derived from an EMBL/GenBank/DDBJ whole genome shotgun (WGS) entry which is preliminary data.</text>
</comment>
<dbReference type="InterPro" id="IPR032675">
    <property type="entry name" value="LRR_dom_sf"/>
</dbReference>
<evidence type="ECO:0000313" key="1">
    <source>
        <dbReference type="EMBL" id="CAI2374639.1"/>
    </source>
</evidence>
<dbReference type="Gene3D" id="3.80.10.10">
    <property type="entry name" value="Ribonuclease Inhibitor"/>
    <property type="match status" value="1"/>
</dbReference>
<dbReference type="EMBL" id="CAMPGE010016059">
    <property type="protein sequence ID" value="CAI2374639.1"/>
    <property type="molecule type" value="Genomic_DNA"/>
</dbReference>
<proteinExistence type="predicted"/>
<reference evidence="1" key="1">
    <citation type="submission" date="2023-07" db="EMBL/GenBank/DDBJ databases">
        <authorList>
            <consortium name="AG Swart"/>
            <person name="Singh M."/>
            <person name="Singh A."/>
            <person name="Seah K."/>
            <person name="Emmerich C."/>
        </authorList>
    </citation>
    <scope>NUCLEOTIDE SEQUENCE</scope>
    <source>
        <strain evidence="1">DP1</strain>
    </source>
</reference>
<accession>A0AAD1XL41</accession>
<organism evidence="1 2">
    <name type="scientific">Euplotes crassus</name>
    <dbReference type="NCBI Taxonomy" id="5936"/>
    <lineage>
        <taxon>Eukaryota</taxon>
        <taxon>Sar</taxon>
        <taxon>Alveolata</taxon>
        <taxon>Ciliophora</taxon>
        <taxon>Intramacronucleata</taxon>
        <taxon>Spirotrichea</taxon>
        <taxon>Hypotrichia</taxon>
        <taxon>Euplotida</taxon>
        <taxon>Euplotidae</taxon>
        <taxon>Moneuplotes</taxon>
    </lineage>
</organism>